<dbReference type="EMBL" id="CP034204">
    <property type="protein sequence ID" value="QBZ55082.1"/>
    <property type="molecule type" value="Genomic_DNA"/>
</dbReference>
<accession>A0A4P7N140</accession>
<proteinExistence type="predicted"/>
<reference evidence="1 2" key="1">
    <citation type="journal article" date="2019" name="Mol. Biol. Evol.">
        <title>Blast fungal genomes show frequent chromosomal changes, gene gains and losses, and effector gene turnover.</title>
        <authorList>
            <person name="Gomez Luciano L.B."/>
            <person name="Jason Tsai I."/>
            <person name="Chuma I."/>
            <person name="Tosa Y."/>
            <person name="Chen Y.H."/>
            <person name="Li J.Y."/>
            <person name="Li M.Y."/>
            <person name="Jade Lu M.Y."/>
            <person name="Nakayashiki H."/>
            <person name="Li W.H."/>
        </authorList>
    </citation>
    <scope>NUCLEOTIDE SEQUENCE [LARGE SCALE GENOMIC DNA]</scope>
    <source>
        <strain evidence="1">MZ5-1-6</strain>
    </source>
</reference>
<organism evidence="1 2">
    <name type="scientific">Pyricularia oryzae</name>
    <name type="common">Rice blast fungus</name>
    <name type="synonym">Magnaporthe oryzae</name>
    <dbReference type="NCBI Taxonomy" id="318829"/>
    <lineage>
        <taxon>Eukaryota</taxon>
        <taxon>Fungi</taxon>
        <taxon>Dikarya</taxon>
        <taxon>Ascomycota</taxon>
        <taxon>Pezizomycotina</taxon>
        <taxon>Sordariomycetes</taxon>
        <taxon>Sordariomycetidae</taxon>
        <taxon>Magnaporthales</taxon>
        <taxon>Pyriculariaceae</taxon>
        <taxon>Pyricularia</taxon>
    </lineage>
</organism>
<sequence>MKVYLLPAISTALALLPAGILAGGAGQSSAAAASARQGQGSVTDECHIFVHEKDDPVPLFAYGKNVIGQNAFVQPVKFNNNPKDPRIVPISQLRLNSPLNDLEWEFSTRADDKNPTECIAKILPNQNGWVEGKYVFWTRRTTQDKIPIWYEKRLDAPGFLYE</sequence>
<protein>
    <submittedName>
        <fullName evidence="1">Uncharacterized protein</fullName>
    </submittedName>
</protein>
<dbReference type="Proteomes" id="UP000294847">
    <property type="component" value="Chromosome 1"/>
</dbReference>
<evidence type="ECO:0000313" key="1">
    <source>
        <dbReference type="EMBL" id="QBZ55082.1"/>
    </source>
</evidence>
<gene>
    <name evidence="1" type="ORF">PoMZ_10798</name>
</gene>
<name>A0A4P7N140_PYROR</name>
<evidence type="ECO:0000313" key="2">
    <source>
        <dbReference type="Proteomes" id="UP000294847"/>
    </source>
</evidence>
<dbReference type="AlphaFoldDB" id="A0A4P7N140"/>